<keyword evidence="1" id="KW-1133">Transmembrane helix</keyword>
<keyword evidence="1" id="KW-0812">Transmembrane</keyword>
<reference evidence="2" key="1">
    <citation type="journal article" date="2014" name="Front. Microbiol.">
        <title>High frequency of phylogenetically diverse reductive dehalogenase-homologous genes in deep subseafloor sedimentary metagenomes.</title>
        <authorList>
            <person name="Kawai M."/>
            <person name="Futagami T."/>
            <person name="Toyoda A."/>
            <person name="Takaki Y."/>
            <person name="Nishi S."/>
            <person name="Hori S."/>
            <person name="Arai W."/>
            <person name="Tsubouchi T."/>
            <person name="Morono Y."/>
            <person name="Uchiyama I."/>
            <person name="Ito T."/>
            <person name="Fujiyama A."/>
            <person name="Inagaki F."/>
            <person name="Takami H."/>
        </authorList>
    </citation>
    <scope>NUCLEOTIDE SEQUENCE</scope>
    <source>
        <strain evidence="2">Expedition CK06-06</strain>
    </source>
</reference>
<gene>
    <name evidence="2" type="ORF">S01H1_77561</name>
</gene>
<keyword evidence="1" id="KW-0472">Membrane</keyword>
<protein>
    <submittedName>
        <fullName evidence="2">Uncharacterized protein</fullName>
    </submittedName>
</protein>
<evidence type="ECO:0000256" key="1">
    <source>
        <dbReference type="SAM" id="Phobius"/>
    </source>
</evidence>
<feature type="transmembrane region" description="Helical" evidence="1">
    <location>
        <begin position="110"/>
        <end position="128"/>
    </location>
</feature>
<dbReference type="AlphaFoldDB" id="X0ZU41"/>
<proteinExistence type="predicted"/>
<evidence type="ECO:0000313" key="2">
    <source>
        <dbReference type="EMBL" id="GAG51701.1"/>
    </source>
</evidence>
<dbReference type="EMBL" id="BARS01052137">
    <property type="protein sequence ID" value="GAG51701.1"/>
    <property type="molecule type" value="Genomic_DNA"/>
</dbReference>
<accession>X0ZU41</accession>
<feature type="non-terminal residue" evidence="2">
    <location>
        <position position="1"/>
    </location>
</feature>
<name>X0ZU41_9ZZZZ</name>
<organism evidence="2">
    <name type="scientific">marine sediment metagenome</name>
    <dbReference type="NCBI Taxonomy" id="412755"/>
    <lineage>
        <taxon>unclassified sequences</taxon>
        <taxon>metagenomes</taxon>
        <taxon>ecological metagenomes</taxon>
    </lineage>
</organism>
<sequence length="233" mass="26327">RQIERTFEHYVVTLKNERIGKIFVSGGINAYRPLIDYIGDQLGLAGDIIDPLAPGNPFLDDILPPDSVTERISFTPAVGMALSDNSHTPNIIFTYKDREKLASIRHINRGIFAAFIFIIAVCMGIFLWQGHIEELKKAKIAQLHKEVSKFIPKVDQKILMLMAPKYKRKQKDLKEYSMKYLGMAIIKDLSMRTPSNIRLLSITANFGGIAENKRKTTPKILEVDGIILGNRES</sequence>
<comment type="caution">
    <text evidence="2">The sequence shown here is derived from an EMBL/GenBank/DDBJ whole genome shotgun (WGS) entry which is preliminary data.</text>
</comment>
<feature type="non-terminal residue" evidence="2">
    <location>
        <position position="233"/>
    </location>
</feature>